<feature type="region of interest" description="Disordered" evidence="1">
    <location>
        <begin position="87"/>
        <end position="109"/>
    </location>
</feature>
<evidence type="ECO:0008006" key="4">
    <source>
        <dbReference type="Google" id="ProtNLM"/>
    </source>
</evidence>
<proteinExistence type="predicted"/>
<evidence type="ECO:0000313" key="3">
    <source>
        <dbReference type="Proteomes" id="UP000606974"/>
    </source>
</evidence>
<dbReference type="Proteomes" id="UP000606974">
    <property type="component" value="Unassembled WGS sequence"/>
</dbReference>
<organism evidence="2 3">
    <name type="scientific">Endocarpon pusillum</name>
    <dbReference type="NCBI Taxonomy" id="364733"/>
    <lineage>
        <taxon>Eukaryota</taxon>
        <taxon>Fungi</taxon>
        <taxon>Dikarya</taxon>
        <taxon>Ascomycota</taxon>
        <taxon>Pezizomycotina</taxon>
        <taxon>Eurotiomycetes</taxon>
        <taxon>Chaetothyriomycetidae</taxon>
        <taxon>Verrucariales</taxon>
        <taxon>Verrucariaceae</taxon>
        <taxon>Endocarpon</taxon>
    </lineage>
</organism>
<evidence type="ECO:0000313" key="2">
    <source>
        <dbReference type="EMBL" id="KAF7502408.1"/>
    </source>
</evidence>
<reference evidence="2" key="1">
    <citation type="submission" date="2020-02" db="EMBL/GenBank/DDBJ databases">
        <authorList>
            <person name="Palmer J.M."/>
        </authorList>
    </citation>
    <scope>NUCLEOTIDE SEQUENCE</scope>
    <source>
        <strain evidence="2">EPUS1.4</strain>
        <tissue evidence="2">Thallus</tissue>
    </source>
</reference>
<feature type="compositionally biased region" description="Polar residues" evidence="1">
    <location>
        <begin position="89"/>
        <end position="109"/>
    </location>
</feature>
<name>A0A8H7DZE5_9EURO</name>
<dbReference type="EMBL" id="JAACFV010000256">
    <property type="protein sequence ID" value="KAF7502408.1"/>
    <property type="molecule type" value="Genomic_DNA"/>
</dbReference>
<feature type="region of interest" description="Disordered" evidence="1">
    <location>
        <begin position="158"/>
        <end position="207"/>
    </location>
</feature>
<dbReference type="AlphaFoldDB" id="A0A8H7DZE5"/>
<comment type="caution">
    <text evidence="2">The sequence shown here is derived from an EMBL/GenBank/DDBJ whole genome shotgun (WGS) entry which is preliminary data.</text>
</comment>
<sequence length="391" mass="43697">MVDVLFQSRLKDMSNFLEDDWPEQTPFSHYSNPFDHTPTLTLPPSTSSVAHGSGYLQPRMSPAFGHGVEDLIFTAVTSGSMEGLGISHATANPTSRGTLSGVSSPSLGMSNKTAWYDQSATARVRSFTTPAPQSMPSTPQTSALPPTLISQPVQIAPHPASAPLRLGKRLRNDDQSETGRSPQRHRSNSNQNSQFSGANRPQTELSEEDQLLLKLKHEENLPWKDIAREFETRLGRTYQVPALQMRHKRLRERLRTWTEDDISALEAAYEYWEKSKFEIVAQKMLEFGAQEKWPAKYCERKWEELHPETASATSNIPAPGHQGALQLGPSAARSTDNWMPQDQGSEFEYSQSTPSITMISRSPITFATPVINRSPVQRSPVPAKNEHKFEQ</sequence>
<keyword evidence="3" id="KW-1185">Reference proteome</keyword>
<evidence type="ECO:0000256" key="1">
    <source>
        <dbReference type="SAM" id="MobiDB-lite"/>
    </source>
</evidence>
<feature type="region of interest" description="Disordered" evidence="1">
    <location>
        <begin position="370"/>
        <end position="391"/>
    </location>
</feature>
<protein>
    <recommendedName>
        <fullName evidence="4">Myb-like domain-containing protein</fullName>
    </recommendedName>
</protein>
<accession>A0A8H7DZE5</accession>
<dbReference type="OrthoDB" id="5421421at2759"/>
<gene>
    <name evidence="2" type="ORF">GJ744_005845</name>
</gene>
<feature type="compositionally biased region" description="Polar residues" evidence="1">
    <location>
        <begin position="188"/>
        <end position="204"/>
    </location>
</feature>